<dbReference type="InterPro" id="IPR042267">
    <property type="entry name" value="VTC_sf"/>
</dbReference>
<dbReference type="Pfam" id="PF02656">
    <property type="entry name" value="DUF202"/>
    <property type="match status" value="1"/>
</dbReference>
<protein>
    <submittedName>
        <fullName evidence="10">VTC domain-domain-containing protein</fullName>
    </submittedName>
</protein>
<dbReference type="PANTHER" id="PTHR46140:SF2">
    <property type="entry name" value="VACUOLAR TRANSPORTER CHAPERONE 3 COMPLEX SUBUNIT 3-RELATED"/>
    <property type="match status" value="1"/>
</dbReference>
<feature type="domain" description="SPX" evidence="9">
    <location>
        <begin position="1"/>
        <end position="141"/>
    </location>
</feature>
<dbReference type="Proteomes" id="UP000193685">
    <property type="component" value="Unassembled WGS sequence"/>
</dbReference>
<name>A0A1Y2F5H1_PROLT</name>
<dbReference type="AlphaFoldDB" id="A0A1Y2F5H1"/>
<feature type="region of interest" description="Disordered" evidence="7">
    <location>
        <begin position="493"/>
        <end position="516"/>
    </location>
</feature>
<keyword evidence="5 8" id="KW-0472">Membrane</keyword>
<evidence type="ECO:0000256" key="2">
    <source>
        <dbReference type="ARBA" id="ARBA00022554"/>
    </source>
</evidence>
<sequence>MKFGQTLRDSKYSDWSYINYDALKALLKQDQSTEDWQESDESTFVEKLDAELEKVYSFQSNKYDALLEDVSKHEEALESLTEADTKPDDMRIKEFLKKLDELTEEGRELERYSRLNYSGFVKIVKKHDKLHTEYTVKPLLTVRLNACPFNKENYSPLLYRLSALYAGLRELAGEQPSQELTQSLPQSLGAYDNLGKESKASYKFWVHADNVMEVKTFILRRLPVLIFTAQDDQNLEPSGYQEDPTITQLYLDNPRFKMYLDKLEHRENAHAIFLQWHGNLKSKPTVTFTRETTTGEDDADFTSESFPIKEKYIKAFIGGEPVLDKQSKKQLHPTAFAATVKSVQQEIVDRGLEPVMRATFQRTAFQIPGDDSVKVTLDTNVALIREDAFDKDRPCRDPEDWHRNDIDEQGQMYPYKSINKGEINRFPFGLLEIKLKRRPGMQEPSWVEELSASHLVKPSPRFSKYAHGVASLFENHVNLLPFWLPDADKDIRRDPGQAYDEHEADSASSYPPKMIFTPSKSLESKSLMEAAKNARANAGASKQDGPSTKITRTNSAERSNQSDADGEERQGAPREAFVRSSVQRVKSFHKVLTGSATGSHRTTNFQLPPGVRKPGPLLKDSGPLKIEAKVWLANERTFIKWMHVAFLLTTVSLSLFNGARSTSGRTLGAVYALISVLMGMWGYYIYRKRGAMIRARSPEHFDSFLGPLIVCVALAVSLVVNFWWKYLEMKEVHGSAHAFFMQGGYAAAQSRTAF</sequence>
<dbReference type="GO" id="GO:0006799">
    <property type="term" value="P:polyphosphate biosynthetic process"/>
    <property type="evidence" value="ECO:0007669"/>
    <property type="project" value="UniProtKB-ARBA"/>
</dbReference>
<dbReference type="GO" id="GO:0033254">
    <property type="term" value="C:vacuolar transporter chaperone complex"/>
    <property type="evidence" value="ECO:0007669"/>
    <property type="project" value="TreeGrafter"/>
</dbReference>
<feature type="compositionally biased region" description="Low complexity" evidence="7">
    <location>
        <begin position="531"/>
        <end position="540"/>
    </location>
</feature>
<dbReference type="InterPro" id="IPR003807">
    <property type="entry name" value="DUF202"/>
</dbReference>
<evidence type="ECO:0000256" key="1">
    <source>
        <dbReference type="ARBA" id="ARBA00004128"/>
    </source>
</evidence>
<feature type="transmembrane region" description="Helical" evidence="8">
    <location>
        <begin position="641"/>
        <end position="659"/>
    </location>
</feature>
<dbReference type="EMBL" id="MCFI01000017">
    <property type="protein sequence ID" value="ORY78596.1"/>
    <property type="molecule type" value="Genomic_DNA"/>
</dbReference>
<evidence type="ECO:0000256" key="6">
    <source>
        <dbReference type="SAM" id="Coils"/>
    </source>
</evidence>
<feature type="compositionally biased region" description="Basic and acidic residues" evidence="7">
    <location>
        <begin position="493"/>
        <end position="505"/>
    </location>
</feature>
<keyword evidence="3 8" id="KW-0812">Transmembrane</keyword>
<evidence type="ECO:0000256" key="3">
    <source>
        <dbReference type="ARBA" id="ARBA00022692"/>
    </source>
</evidence>
<dbReference type="STRING" id="56484.A0A1Y2F5H1"/>
<dbReference type="CDD" id="cd14480">
    <property type="entry name" value="SPX_VTC2_like"/>
    <property type="match status" value="1"/>
</dbReference>
<keyword evidence="2" id="KW-0926">Vacuole</keyword>
<dbReference type="PANTHER" id="PTHR46140">
    <property type="entry name" value="VACUOLAR TRANSPORTER CHAPERONE 1-RELATED"/>
    <property type="match status" value="1"/>
</dbReference>
<evidence type="ECO:0000256" key="5">
    <source>
        <dbReference type="ARBA" id="ARBA00023136"/>
    </source>
</evidence>
<dbReference type="PROSITE" id="PS51382">
    <property type="entry name" value="SPX"/>
    <property type="match status" value="1"/>
</dbReference>
<evidence type="ECO:0000313" key="10">
    <source>
        <dbReference type="EMBL" id="ORY78596.1"/>
    </source>
</evidence>
<evidence type="ECO:0000313" key="11">
    <source>
        <dbReference type="Proteomes" id="UP000193685"/>
    </source>
</evidence>
<gene>
    <name evidence="10" type="ORF">BCR37DRAFT_108488</name>
</gene>
<comment type="subcellular location">
    <subcellularLocation>
        <location evidence="1">Vacuole membrane</location>
        <topology evidence="1">Multi-pass membrane protein</topology>
    </subcellularLocation>
</comment>
<dbReference type="InterPro" id="IPR051572">
    <property type="entry name" value="VTC_Complex_Subunit"/>
</dbReference>
<feature type="region of interest" description="Disordered" evidence="7">
    <location>
        <begin position="595"/>
        <end position="618"/>
    </location>
</feature>
<feature type="transmembrane region" description="Helical" evidence="8">
    <location>
        <begin position="704"/>
        <end position="724"/>
    </location>
</feature>
<dbReference type="InterPro" id="IPR004331">
    <property type="entry name" value="SPX_dom"/>
</dbReference>
<dbReference type="Gene3D" id="3.20.100.30">
    <property type="entry name" value="VTC, catalytic tunnel domain"/>
    <property type="match status" value="1"/>
</dbReference>
<feature type="compositionally biased region" description="Polar residues" evidence="7">
    <location>
        <begin position="544"/>
        <end position="563"/>
    </location>
</feature>
<feature type="compositionally biased region" description="Polar residues" evidence="7">
    <location>
        <begin position="595"/>
        <end position="606"/>
    </location>
</feature>
<feature type="region of interest" description="Disordered" evidence="7">
    <location>
        <begin position="531"/>
        <end position="579"/>
    </location>
</feature>
<dbReference type="OrthoDB" id="6493944at2759"/>
<dbReference type="OMA" id="SFKFWVH"/>
<dbReference type="Pfam" id="PF09359">
    <property type="entry name" value="VTC"/>
    <property type="match status" value="1"/>
</dbReference>
<proteinExistence type="predicted"/>
<keyword evidence="11" id="KW-1185">Reference proteome</keyword>
<dbReference type="RefSeq" id="XP_040723477.1">
    <property type="nucleotide sequence ID" value="XM_040865907.1"/>
</dbReference>
<dbReference type="GeneID" id="63782506"/>
<evidence type="ECO:0000256" key="4">
    <source>
        <dbReference type="ARBA" id="ARBA00022989"/>
    </source>
</evidence>
<accession>A0A1Y2F5H1</accession>
<keyword evidence="6" id="KW-0175">Coiled coil</keyword>
<dbReference type="GO" id="GO:0000329">
    <property type="term" value="C:fungal-type vacuole membrane"/>
    <property type="evidence" value="ECO:0007669"/>
    <property type="project" value="TreeGrafter"/>
</dbReference>
<reference evidence="10 11" key="1">
    <citation type="submission" date="2016-07" db="EMBL/GenBank/DDBJ databases">
        <title>Pervasive Adenine N6-methylation of Active Genes in Fungi.</title>
        <authorList>
            <consortium name="DOE Joint Genome Institute"/>
            <person name="Mondo S.J."/>
            <person name="Dannebaum R.O."/>
            <person name="Kuo R.C."/>
            <person name="Labutti K."/>
            <person name="Haridas S."/>
            <person name="Kuo A."/>
            <person name="Salamov A."/>
            <person name="Ahrendt S.R."/>
            <person name="Lipzen A."/>
            <person name="Sullivan W."/>
            <person name="Andreopoulos W.B."/>
            <person name="Clum A."/>
            <person name="Lindquist E."/>
            <person name="Daum C."/>
            <person name="Ramamoorthy G.K."/>
            <person name="Gryganskyi A."/>
            <person name="Culley D."/>
            <person name="Magnuson J.K."/>
            <person name="James T.Y."/>
            <person name="O'Malley M.A."/>
            <person name="Stajich J.E."/>
            <person name="Spatafora J.W."/>
            <person name="Visel A."/>
            <person name="Grigoriev I.V."/>
        </authorList>
    </citation>
    <scope>NUCLEOTIDE SEQUENCE [LARGE SCALE GENOMIC DNA]</scope>
    <source>
        <strain evidence="10 11">12-1054</strain>
    </source>
</reference>
<feature type="transmembrane region" description="Helical" evidence="8">
    <location>
        <begin position="666"/>
        <end position="684"/>
    </location>
</feature>
<organism evidence="10 11">
    <name type="scientific">Protomyces lactucae-debilis</name>
    <dbReference type="NCBI Taxonomy" id="2754530"/>
    <lineage>
        <taxon>Eukaryota</taxon>
        <taxon>Fungi</taxon>
        <taxon>Dikarya</taxon>
        <taxon>Ascomycota</taxon>
        <taxon>Taphrinomycotina</taxon>
        <taxon>Taphrinomycetes</taxon>
        <taxon>Taphrinales</taxon>
        <taxon>Protomycetaceae</taxon>
        <taxon>Protomyces</taxon>
    </lineage>
</organism>
<evidence type="ECO:0000256" key="7">
    <source>
        <dbReference type="SAM" id="MobiDB-lite"/>
    </source>
</evidence>
<evidence type="ECO:0000256" key="8">
    <source>
        <dbReference type="SAM" id="Phobius"/>
    </source>
</evidence>
<evidence type="ECO:0000259" key="9">
    <source>
        <dbReference type="PROSITE" id="PS51382"/>
    </source>
</evidence>
<feature type="coiled-coil region" evidence="6">
    <location>
        <begin position="63"/>
        <end position="112"/>
    </location>
</feature>
<comment type="caution">
    <text evidence="10">The sequence shown here is derived from an EMBL/GenBank/DDBJ whole genome shotgun (WGS) entry which is preliminary data.</text>
</comment>
<keyword evidence="4 8" id="KW-1133">Transmembrane helix</keyword>
<dbReference type="InterPro" id="IPR018966">
    <property type="entry name" value="VTC_domain"/>
</dbReference>